<organism evidence="2 3">
    <name type="scientific">Aspergillus lucknowensis</name>
    <dbReference type="NCBI Taxonomy" id="176173"/>
    <lineage>
        <taxon>Eukaryota</taxon>
        <taxon>Fungi</taxon>
        <taxon>Dikarya</taxon>
        <taxon>Ascomycota</taxon>
        <taxon>Pezizomycotina</taxon>
        <taxon>Eurotiomycetes</taxon>
        <taxon>Eurotiomycetidae</taxon>
        <taxon>Eurotiales</taxon>
        <taxon>Aspergillaceae</taxon>
        <taxon>Aspergillus</taxon>
        <taxon>Aspergillus subgen. Nidulantes</taxon>
    </lineage>
</organism>
<gene>
    <name evidence="2" type="ORF">BJX67DRAFT_389145</name>
</gene>
<evidence type="ECO:0000313" key="3">
    <source>
        <dbReference type="Proteomes" id="UP001610432"/>
    </source>
</evidence>
<dbReference type="GeneID" id="98149530"/>
<accession>A0ABR4M4W2</accession>
<feature type="domain" description="DUF7587" evidence="1">
    <location>
        <begin position="41"/>
        <end position="165"/>
    </location>
</feature>
<protein>
    <recommendedName>
        <fullName evidence="1">DUF7587 domain-containing protein</fullName>
    </recommendedName>
</protein>
<name>A0ABR4M4W2_9EURO</name>
<dbReference type="Proteomes" id="UP001610432">
    <property type="component" value="Unassembled WGS sequence"/>
</dbReference>
<dbReference type="RefSeq" id="XP_070890592.1">
    <property type="nucleotide sequence ID" value="XM_071034458.1"/>
</dbReference>
<proteinExistence type="predicted"/>
<dbReference type="Pfam" id="PF24494">
    <property type="entry name" value="DUF7587"/>
    <property type="match status" value="1"/>
</dbReference>
<reference evidence="2 3" key="1">
    <citation type="submission" date="2024-07" db="EMBL/GenBank/DDBJ databases">
        <title>Section-level genome sequencing and comparative genomics of Aspergillus sections Usti and Cavernicolus.</title>
        <authorList>
            <consortium name="Lawrence Berkeley National Laboratory"/>
            <person name="Nybo J.L."/>
            <person name="Vesth T.C."/>
            <person name="Theobald S."/>
            <person name="Frisvad J.C."/>
            <person name="Larsen T.O."/>
            <person name="Kjaerboelling I."/>
            <person name="Rothschild-Mancinelli K."/>
            <person name="Lyhne E.K."/>
            <person name="Kogle M.E."/>
            <person name="Barry K."/>
            <person name="Clum A."/>
            <person name="Na H."/>
            <person name="Ledsgaard L."/>
            <person name="Lin J."/>
            <person name="Lipzen A."/>
            <person name="Kuo A."/>
            <person name="Riley R."/>
            <person name="Mondo S."/>
            <person name="Labutti K."/>
            <person name="Haridas S."/>
            <person name="Pangalinan J."/>
            <person name="Salamov A.A."/>
            <person name="Simmons B.A."/>
            <person name="Magnuson J.K."/>
            <person name="Chen J."/>
            <person name="Drula E."/>
            <person name="Henrissat B."/>
            <person name="Wiebenga A."/>
            <person name="Lubbers R.J."/>
            <person name="Gomes A.C."/>
            <person name="Macurrencykelacurrency M.R."/>
            <person name="Stajich J."/>
            <person name="Grigoriev I.V."/>
            <person name="Mortensen U.H."/>
            <person name="De Vries R.P."/>
            <person name="Baker S.E."/>
            <person name="Andersen M.R."/>
        </authorList>
    </citation>
    <scope>NUCLEOTIDE SEQUENCE [LARGE SCALE GENOMIC DNA]</scope>
    <source>
        <strain evidence="2 3">CBS 449.75</strain>
    </source>
</reference>
<dbReference type="EMBL" id="JBFXLQ010000003">
    <property type="protein sequence ID" value="KAL2871613.1"/>
    <property type="molecule type" value="Genomic_DNA"/>
</dbReference>
<keyword evidence="3" id="KW-1185">Reference proteome</keyword>
<comment type="caution">
    <text evidence="2">The sequence shown here is derived from an EMBL/GenBank/DDBJ whole genome shotgun (WGS) entry which is preliminary data.</text>
</comment>
<dbReference type="InterPro" id="IPR056009">
    <property type="entry name" value="DUF7587"/>
</dbReference>
<evidence type="ECO:0000313" key="2">
    <source>
        <dbReference type="EMBL" id="KAL2871613.1"/>
    </source>
</evidence>
<evidence type="ECO:0000259" key="1">
    <source>
        <dbReference type="Pfam" id="PF24494"/>
    </source>
</evidence>
<sequence length="424" mass="48550">MEALSQLMTRNSLGDVSRKPEQLLFRPKTNSGLAEGALDNIPPHLFRVVSPRSDGQTNAVWVHSESAYREKASSLEDIFYHLDSKKGKNIARTLNHHLRWWGKRDGVEDNFVSRASSLVFAIQYIYYRHSSKRDGSSLDEIKLYIIDTAKFPRGTFIRDLDLIDAFYNLDDSFGLNLADLRSLRNERGYYFGEYLSQGSLNIEGKHQVILAKAIIDNSRLRRLQPIFAELRTDSTKVEKPAWGRENIEPDWKFPLAVYFAAFIGSESRTEDHGTANDNVFFAYFRSQYSGERREWFENSRLDAVTAERMPEVKRAMNIFRELHKDFQLRQALDLVATAETKIRLLHTRNVFSEHGSAFTVADSNDVLARAGQTILNYASRSHWLSQGANCRILHSGDQPEQTAGWTPDDDPAPLHCCAITVRRK</sequence>